<protein>
    <submittedName>
        <fullName evidence="5">Uncharacterized protein LOC117649888</fullName>
    </submittedName>
</protein>
<feature type="region of interest" description="Disordered" evidence="2">
    <location>
        <begin position="246"/>
        <end position="273"/>
    </location>
</feature>
<proteinExistence type="predicted"/>
<feature type="region of interest" description="Disordered" evidence="2">
    <location>
        <begin position="471"/>
        <end position="494"/>
    </location>
</feature>
<keyword evidence="4" id="KW-1185">Reference proteome</keyword>
<dbReference type="KEGG" id="tpal:117649888"/>
<dbReference type="InterPro" id="IPR003508">
    <property type="entry name" value="CIDE-N_dom"/>
</dbReference>
<dbReference type="GO" id="GO:0006915">
    <property type="term" value="P:apoptotic process"/>
    <property type="evidence" value="ECO:0007669"/>
    <property type="project" value="UniProtKB-KW"/>
</dbReference>
<feature type="region of interest" description="Disordered" evidence="2">
    <location>
        <begin position="84"/>
        <end position="130"/>
    </location>
</feature>
<dbReference type="Proteomes" id="UP000515158">
    <property type="component" value="Unplaced"/>
</dbReference>
<evidence type="ECO:0000256" key="1">
    <source>
        <dbReference type="ARBA" id="ARBA00022703"/>
    </source>
</evidence>
<dbReference type="GeneID" id="117649888"/>
<dbReference type="PANTHER" id="PTHR31025:SF22">
    <property type="entry name" value="IP13529P"/>
    <property type="match status" value="1"/>
</dbReference>
<dbReference type="OrthoDB" id="7700249at2759"/>
<dbReference type="AlphaFoldDB" id="A0A6P8ZUI7"/>
<accession>A0A6P8ZUI7</accession>
<organism evidence="5">
    <name type="scientific">Thrips palmi</name>
    <name type="common">Melon thrips</name>
    <dbReference type="NCBI Taxonomy" id="161013"/>
    <lineage>
        <taxon>Eukaryota</taxon>
        <taxon>Metazoa</taxon>
        <taxon>Ecdysozoa</taxon>
        <taxon>Arthropoda</taxon>
        <taxon>Hexapoda</taxon>
        <taxon>Insecta</taxon>
        <taxon>Pterygota</taxon>
        <taxon>Neoptera</taxon>
        <taxon>Paraneoptera</taxon>
        <taxon>Thysanoptera</taxon>
        <taxon>Terebrantia</taxon>
        <taxon>Thripoidea</taxon>
        <taxon>Thripidae</taxon>
        <taxon>Thrips</taxon>
    </lineage>
</organism>
<reference evidence="5" key="1">
    <citation type="submission" date="2025-08" db="UniProtKB">
        <authorList>
            <consortium name="RefSeq"/>
        </authorList>
    </citation>
    <scope>IDENTIFICATION</scope>
    <source>
        <tissue evidence="5">Total insect</tissue>
    </source>
</reference>
<feature type="domain" description="CIDE-N" evidence="3">
    <location>
        <begin position="7"/>
        <end position="64"/>
    </location>
</feature>
<evidence type="ECO:0000313" key="4">
    <source>
        <dbReference type="Proteomes" id="UP000515158"/>
    </source>
</evidence>
<name>A0A6P8ZUI7_THRPL</name>
<dbReference type="Pfam" id="PF02017">
    <property type="entry name" value="CIDE-N"/>
    <property type="match status" value="1"/>
</dbReference>
<sequence>MFLVKSVSLDRKKAVFVRAAGLNDLISETKSKLKLIGDEYQVYQEDDGTLIDEDAVFEALCEEAKSNQKKLCIMLLPSGIEWSSKDNSEDTSFRPERSSSESSGNGSSSESSSLDSDLSSQDSHSSSSHLTRGFPISTVIPFLDPILEVMDNSASHHPKHFQHLKKHAIKETFHTIGNYMVLTLKDYSKGTARSLARSVMNYADKKYAKIFEIMINGQLCDPGYSCFAQQIYAYVQANKGDEKIRRKRGKVGKGKSPAEEEEVDDEGLSPPTHQDSYGCVAFEVPLPSGETPETQERQRLEAVAVSPESLEGLKLMAATYATQRLDINRGKPMMRNLPKIMDRWPLLKISSHLINHGEELIGKDVRSVWTKSVSEKWTSIYDFMKHHCQINYKETSILNELIADADSFDKGTRSIQAKCASIFQLIVGFMSEQQSALLTVVPTDASEDDMKAAAAGNEGFPLVLVKGSSFRETPHKENPNVQRRKEQRIPLIRK</sequence>
<gene>
    <name evidence="5" type="primary">LOC117649888</name>
</gene>
<dbReference type="Gene3D" id="3.10.20.10">
    <property type="match status" value="1"/>
</dbReference>
<evidence type="ECO:0000256" key="2">
    <source>
        <dbReference type="SAM" id="MobiDB-lite"/>
    </source>
</evidence>
<dbReference type="PANTHER" id="PTHR31025">
    <property type="entry name" value="SI:CH211-196P9.1-RELATED"/>
    <property type="match status" value="1"/>
</dbReference>
<keyword evidence="1" id="KW-0053">Apoptosis</keyword>
<evidence type="ECO:0000259" key="3">
    <source>
        <dbReference type="Pfam" id="PF02017"/>
    </source>
</evidence>
<feature type="compositionally biased region" description="Basic and acidic residues" evidence="2">
    <location>
        <begin position="84"/>
        <end position="99"/>
    </location>
</feature>
<feature type="compositionally biased region" description="Low complexity" evidence="2">
    <location>
        <begin position="100"/>
        <end position="129"/>
    </location>
</feature>
<evidence type="ECO:0000313" key="5">
    <source>
        <dbReference type="RefSeq" id="XP_034248963.1"/>
    </source>
</evidence>
<dbReference type="InParanoid" id="A0A6P8ZUI7"/>
<feature type="compositionally biased region" description="Basic and acidic residues" evidence="2">
    <location>
        <begin position="472"/>
        <end position="488"/>
    </location>
</feature>
<dbReference type="RefSeq" id="XP_034248963.1">
    <property type="nucleotide sequence ID" value="XM_034393072.1"/>
</dbReference>